<name>A0A251S6C5_HELAN</name>
<dbReference type="Proteomes" id="UP000215914">
    <property type="component" value="Chromosome 15"/>
</dbReference>
<evidence type="ECO:0000313" key="3">
    <source>
        <dbReference type="Proteomes" id="UP000215914"/>
    </source>
</evidence>
<dbReference type="EMBL" id="MNCJ02000330">
    <property type="protein sequence ID" value="KAF5763158.1"/>
    <property type="molecule type" value="Genomic_DNA"/>
</dbReference>
<reference evidence="2" key="2">
    <citation type="submission" date="2017-02" db="EMBL/GenBank/DDBJ databases">
        <title>Sunflower complete genome.</title>
        <authorList>
            <person name="Langlade N."/>
            <person name="Munos S."/>
        </authorList>
    </citation>
    <scope>NUCLEOTIDE SEQUENCE [LARGE SCALE GENOMIC DNA]</scope>
    <source>
        <tissue evidence="2">Leaves</tissue>
    </source>
</reference>
<proteinExistence type="predicted"/>
<organism evidence="2 3">
    <name type="scientific">Helianthus annuus</name>
    <name type="common">Common sunflower</name>
    <dbReference type="NCBI Taxonomy" id="4232"/>
    <lineage>
        <taxon>Eukaryota</taxon>
        <taxon>Viridiplantae</taxon>
        <taxon>Streptophyta</taxon>
        <taxon>Embryophyta</taxon>
        <taxon>Tracheophyta</taxon>
        <taxon>Spermatophyta</taxon>
        <taxon>Magnoliopsida</taxon>
        <taxon>eudicotyledons</taxon>
        <taxon>Gunneridae</taxon>
        <taxon>Pentapetalae</taxon>
        <taxon>asterids</taxon>
        <taxon>campanulids</taxon>
        <taxon>Asterales</taxon>
        <taxon>Asteraceae</taxon>
        <taxon>Asteroideae</taxon>
        <taxon>Heliantheae alliance</taxon>
        <taxon>Heliantheae</taxon>
        <taxon>Helianthus</taxon>
    </lineage>
</organism>
<dbReference type="InParanoid" id="A0A251S6C5"/>
<reference evidence="1" key="3">
    <citation type="submission" date="2020-06" db="EMBL/GenBank/DDBJ databases">
        <title>Helianthus annuus Genome sequencing and assembly Release 2.</title>
        <authorList>
            <person name="Gouzy J."/>
            <person name="Langlade N."/>
            <person name="Munos S."/>
        </authorList>
    </citation>
    <scope>NUCLEOTIDE SEQUENCE</scope>
    <source>
        <tissue evidence="1">Leaves</tissue>
    </source>
</reference>
<protein>
    <submittedName>
        <fullName evidence="2">Uncharacterized protein</fullName>
    </submittedName>
</protein>
<reference evidence="1 3" key="1">
    <citation type="journal article" date="2017" name="Nature">
        <title>The sunflower genome provides insights into oil metabolism, flowering and Asterid evolution.</title>
        <authorList>
            <person name="Badouin H."/>
            <person name="Gouzy J."/>
            <person name="Grassa C.J."/>
            <person name="Murat F."/>
            <person name="Staton S.E."/>
            <person name="Cottret L."/>
            <person name="Lelandais-Briere C."/>
            <person name="Owens G.L."/>
            <person name="Carrere S."/>
            <person name="Mayjonade B."/>
            <person name="Legrand L."/>
            <person name="Gill N."/>
            <person name="Kane N.C."/>
            <person name="Bowers J.E."/>
            <person name="Hubner S."/>
            <person name="Bellec A."/>
            <person name="Berard A."/>
            <person name="Berges H."/>
            <person name="Blanchet N."/>
            <person name="Boniface M.C."/>
            <person name="Brunel D."/>
            <person name="Catrice O."/>
            <person name="Chaidir N."/>
            <person name="Claudel C."/>
            <person name="Donnadieu C."/>
            <person name="Faraut T."/>
            <person name="Fievet G."/>
            <person name="Helmstetter N."/>
            <person name="King M."/>
            <person name="Knapp S.J."/>
            <person name="Lai Z."/>
            <person name="Le Paslier M.C."/>
            <person name="Lippi Y."/>
            <person name="Lorenzon L."/>
            <person name="Mandel J.R."/>
            <person name="Marage G."/>
            <person name="Marchand G."/>
            <person name="Marquand E."/>
            <person name="Bret-Mestries E."/>
            <person name="Morien E."/>
            <person name="Nambeesan S."/>
            <person name="Nguyen T."/>
            <person name="Pegot-Espagnet P."/>
            <person name="Pouilly N."/>
            <person name="Raftis F."/>
            <person name="Sallet E."/>
            <person name="Schiex T."/>
            <person name="Thomas J."/>
            <person name="Vandecasteele C."/>
            <person name="Vares D."/>
            <person name="Vear F."/>
            <person name="Vautrin S."/>
            <person name="Crespi M."/>
            <person name="Mangin B."/>
            <person name="Burke J.M."/>
            <person name="Salse J."/>
            <person name="Munos S."/>
            <person name="Vincourt P."/>
            <person name="Rieseberg L.H."/>
            <person name="Langlade N.B."/>
        </authorList>
    </citation>
    <scope>NUCLEOTIDE SEQUENCE [LARGE SCALE GENOMIC DNA]</scope>
    <source>
        <strain evidence="3">cv. SF193</strain>
        <tissue evidence="1">Leaves</tissue>
    </source>
</reference>
<dbReference type="Gramene" id="mRNA:HanXRQr2_Chr15g0677071">
    <property type="protein sequence ID" value="mRNA:HanXRQr2_Chr15g0677071"/>
    <property type="gene ID" value="HanXRQr2_Chr15g0677071"/>
</dbReference>
<keyword evidence="3" id="KW-1185">Reference proteome</keyword>
<sequence>MSSVFSELEIPNGSLTEYINKAFEKLTVDKGMPPVLDSWRVAYDFLKVGCISSTGESVILA</sequence>
<evidence type="ECO:0000313" key="1">
    <source>
        <dbReference type="EMBL" id="KAF5763158.1"/>
    </source>
</evidence>
<dbReference type="AlphaFoldDB" id="A0A251S6C5"/>
<evidence type="ECO:0000313" key="2">
    <source>
        <dbReference type="EMBL" id="OTF94122.1"/>
    </source>
</evidence>
<accession>A0A251S6C5</accession>
<gene>
    <name evidence="2" type="ORF">HannXRQ_Chr15g0468691</name>
    <name evidence="1" type="ORF">HanXRQr2_Chr15g0677071</name>
</gene>
<dbReference type="EMBL" id="CM007904">
    <property type="protein sequence ID" value="OTF94122.1"/>
    <property type="molecule type" value="Genomic_DNA"/>
</dbReference>